<dbReference type="Proteomes" id="UP000334990">
    <property type="component" value="Unassembled WGS sequence"/>
</dbReference>
<dbReference type="GO" id="GO:0032259">
    <property type="term" value="P:methylation"/>
    <property type="evidence" value="ECO:0007669"/>
    <property type="project" value="UniProtKB-KW"/>
</dbReference>
<sequence length="193" mass="20615">MDETRAFFAARAATWEEKFPDDGPVFAAAIEKLDLPPGGVALDAGCGTGRALPLLRAAVGPDGQVLGVDVTPEMIWSARDRGRRDHGRLLMADAERLPLRDGIVDGVLAAGLISHVRHPTALLRELARVTTADARLGLFHPVGRAVLAARHGRTLSPDDIRAEANLNPLLTAGGWNLVDFHDGDDHYLAVATK</sequence>
<dbReference type="Pfam" id="PF08241">
    <property type="entry name" value="Methyltransf_11"/>
    <property type="match status" value="1"/>
</dbReference>
<keyword evidence="3" id="KW-1185">Reference proteome</keyword>
<dbReference type="EMBL" id="BLAD01000044">
    <property type="protein sequence ID" value="GES00402.1"/>
    <property type="molecule type" value="Genomic_DNA"/>
</dbReference>
<feature type="domain" description="Methyltransferase type 11" evidence="1">
    <location>
        <begin position="42"/>
        <end position="134"/>
    </location>
</feature>
<dbReference type="SUPFAM" id="SSF53335">
    <property type="entry name" value="S-adenosyl-L-methionine-dependent methyltransferases"/>
    <property type="match status" value="1"/>
</dbReference>
<keyword evidence="2" id="KW-0808">Transferase</keyword>
<dbReference type="Gene3D" id="3.40.50.150">
    <property type="entry name" value="Vaccinia Virus protein VP39"/>
    <property type="match status" value="1"/>
</dbReference>
<dbReference type="InterPro" id="IPR013216">
    <property type="entry name" value="Methyltransf_11"/>
</dbReference>
<organism evidence="2 3">
    <name type="scientific">Acrocarpospora corrugata</name>
    <dbReference type="NCBI Taxonomy" id="35763"/>
    <lineage>
        <taxon>Bacteria</taxon>
        <taxon>Bacillati</taxon>
        <taxon>Actinomycetota</taxon>
        <taxon>Actinomycetes</taxon>
        <taxon>Streptosporangiales</taxon>
        <taxon>Streptosporangiaceae</taxon>
        <taxon>Acrocarpospora</taxon>
    </lineage>
</organism>
<dbReference type="GO" id="GO:0008757">
    <property type="term" value="F:S-adenosylmethionine-dependent methyltransferase activity"/>
    <property type="evidence" value="ECO:0007669"/>
    <property type="project" value="InterPro"/>
</dbReference>
<keyword evidence="2" id="KW-0489">Methyltransferase</keyword>
<comment type="caution">
    <text evidence="2">The sequence shown here is derived from an EMBL/GenBank/DDBJ whole genome shotgun (WGS) entry which is preliminary data.</text>
</comment>
<name>A0A5M3VXH1_9ACTN</name>
<dbReference type="RefSeq" id="WP_155336740.1">
    <property type="nucleotide sequence ID" value="NZ_BAAABN010000033.1"/>
</dbReference>
<dbReference type="PANTHER" id="PTHR43591:SF24">
    <property type="entry name" value="2-METHOXY-6-POLYPRENYL-1,4-BENZOQUINOL METHYLASE, MITOCHONDRIAL"/>
    <property type="match status" value="1"/>
</dbReference>
<dbReference type="AlphaFoldDB" id="A0A5M3VXH1"/>
<protein>
    <submittedName>
        <fullName evidence="2">Methyltransferase</fullName>
    </submittedName>
</protein>
<evidence type="ECO:0000313" key="3">
    <source>
        <dbReference type="Proteomes" id="UP000334990"/>
    </source>
</evidence>
<gene>
    <name evidence="2" type="ORF">Acor_24660</name>
</gene>
<dbReference type="OrthoDB" id="3506153at2"/>
<dbReference type="InterPro" id="IPR029063">
    <property type="entry name" value="SAM-dependent_MTases_sf"/>
</dbReference>
<evidence type="ECO:0000259" key="1">
    <source>
        <dbReference type="Pfam" id="PF08241"/>
    </source>
</evidence>
<proteinExistence type="predicted"/>
<reference evidence="2 3" key="1">
    <citation type="submission" date="2019-10" db="EMBL/GenBank/DDBJ databases">
        <title>Whole genome shotgun sequence of Acrocarpospora corrugata NBRC 13972.</title>
        <authorList>
            <person name="Ichikawa N."/>
            <person name="Kimura A."/>
            <person name="Kitahashi Y."/>
            <person name="Komaki H."/>
            <person name="Oguchi A."/>
        </authorList>
    </citation>
    <scope>NUCLEOTIDE SEQUENCE [LARGE SCALE GENOMIC DNA]</scope>
    <source>
        <strain evidence="2 3">NBRC 13972</strain>
    </source>
</reference>
<dbReference type="CDD" id="cd02440">
    <property type="entry name" value="AdoMet_MTases"/>
    <property type="match status" value="1"/>
</dbReference>
<evidence type="ECO:0000313" key="2">
    <source>
        <dbReference type="EMBL" id="GES00402.1"/>
    </source>
</evidence>
<dbReference type="PANTHER" id="PTHR43591">
    <property type="entry name" value="METHYLTRANSFERASE"/>
    <property type="match status" value="1"/>
</dbReference>
<accession>A0A5M3VXH1</accession>